<evidence type="ECO:0000313" key="1">
    <source>
        <dbReference type="EMBL" id="KAE8303917.1"/>
    </source>
</evidence>
<organism evidence="1 2">
    <name type="scientific">Giardia intestinalis (strain ATCC 50803 / WB clone C6)</name>
    <name type="common">Giardia lamblia</name>
    <dbReference type="NCBI Taxonomy" id="184922"/>
    <lineage>
        <taxon>Eukaryota</taxon>
        <taxon>Metamonada</taxon>
        <taxon>Diplomonadida</taxon>
        <taxon>Hexamitidae</taxon>
        <taxon>Giardiinae</taxon>
        <taxon>Giardia</taxon>
    </lineage>
</organism>
<dbReference type="VEuPathDB" id="GiardiaDB:GL50803_15285"/>
<sequence>MPGPLISMDGGVMEKMRQVGRPIAEGSGWLPYHDTALSKQISEELKLRALSTNADISFIGFHPRFPDFMIVIAGPLLYIYNALSGDCLSIIEIVPKQDQQAQGMGERFTVRSACICSELQLKTPFGQQPLYEVSTPVLSVLIVTEEAPHYIIVVEIPTDYKRACISVKRVFCSCEPVEIISESHPFSSVGSAAVKSDPSNQQGAAMKSGTSFIYLVEPRTLTVCQLNSISGTRSIKPARIAFPNLISVATTPKHGTIAVASGTRVYFIHIDEKIVTEHTSAMGQRGASHASRHSLEPSIIKVLSFDEARECKGIQRVSISNDGTKLLLAFKTHMAVYLIDQGFVPRVSTASSGPSAHLIARGSAQEARLIARLHFPEIPHLLDVFMRTNESAARNNTTPYILIDFDLGTCRQIADSFKKQPDGRLCFSHIFTFVSNQYIEWSPDDNVVVLASLNGIGDSIYWDISNRSTPPSDHQEACDIDGVIWSPGSVAKCGQMVRKCFRFVPGTSMVVTASNGSLLTYLPILPELLESLPSDENMVQ</sequence>
<protein>
    <submittedName>
        <fullName evidence="1">Uncharacterized protein</fullName>
    </submittedName>
</protein>
<dbReference type="EMBL" id="AACB03000002">
    <property type="protein sequence ID" value="KAE8303917.1"/>
    <property type="molecule type" value="Genomic_DNA"/>
</dbReference>
<dbReference type="AlphaFoldDB" id="D3KHD9"/>
<evidence type="ECO:0000313" key="2">
    <source>
        <dbReference type="Proteomes" id="UP000001548"/>
    </source>
</evidence>
<comment type="caution">
    <text evidence="1">The sequence shown here is derived from an EMBL/GenBank/DDBJ whole genome shotgun (WGS) entry which is preliminary data.</text>
</comment>
<dbReference type="OMA" id="ACICSEL"/>
<gene>
    <name evidence="1" type="ORF">GL50803_0015285</name>
</gene>
<accession>D3KHD9</accession>
<keyword evidence="2" id="KW-1185">Reference proteome</keyword>
<dbReference type="SUPFAM" id="SSF82171">
    <property type="entry name" value="DPP6 N-terminal domain-like"/>
    <property type="match status" value="1"/>
</dbReference>
<reference evidence="1 2" key="1">
    <citation type="journal article" date="2007" name="Science">
        <title>Genomic minimalism in the early diverging intestinal parasite Giardia lamblia.</title>
        <authorList>
            <person name="Morrison H.G."/>
            <person name="McArthur A.G."/>
            <person name="Gillin F.D."/>
            <person name="Aley S.B."/>
            <person name="Adam R.D."/>
            <person name="Olsen G.J."/>
            <person name="Best A.A."/>
            <person name="Cande W.Z."/>
            <person name="Chen F."/>
            <person name="Cipriano M.J."/>
            <person name="Davids B.J."/>
            <person name="Dawson S.C."/>
            <person name="Elmendorf H.G."/>
            <person name="Hehl A.B."/>
            <person name="Holder M.E."/>
            <person name="Huse S.M."/>
            <person name="Kim U.U."/>
            <person name="Lasek-Nesselquist E."/>
            <person name="Manning G."/>
            <person name="Nigam A."/>
            <person name="Nixon J.E."/>
            <person name="Palm D."/>
            <person name="Passamaneck N.E."/>
            <person name="Prabhu A."/>
            <person name="Reich C.I."/>
            <person name="Reiner D.S."/>
            <person name="Samuelson J."/>
            <person name="Svard S.G."/>
            <person name="Sogin M.L."/>
        </authorList>
    </citation>
    <scope>NUCLEOTIDE SEQUENCE [LARGE SCALE GENOMIC DNA]</scope>
    <source>
        <strain evidence="1 2">WB C6</strain>
    </source>
</reference>
<proteinExistence type="predicted"/>
<dbReference type="HOGENOM" id="CLU_504778_0_0_1"/>
<dbReference type="Proteomes" id="UP000001548">
    <property type="component" value="Unassembled WGS sequence"/>
</dbReference>
<name>D3KHD9_GIAIC</name>